<gene>
    <name evidence="2" type="ORF">SAMN05443665_105831</name>
</gene>
<dbReference type="Gene3D" id="1.10.260.160">
    <property type="match status" value="1"/>
</dbReference>
<evidence type="ECO:0008006" key="4">
    <source>
        <dbReference type="Google" id="ProtNLM"/>
    </source>
</evidence>
<keyword evidence="1" id="KW-0732">Signal</keyword>
<evidence type="ECO:0000313" key="2">
    <source>
        <dbReference type="EMBL" id="SNT60666.1"/>
    </source>
</evidence>
<dbReference type="EMBL" id="FZOR01000058">
    <property type="protein sequence ID" value="SNT60666.1"/>
    <property type="molecule type" value="Genomic_DNA"/>
</dbReference>
<reference evidence="2 3" key="1">
    <citation type="submission" date="2017-06" db="EMBL/GenBank/DDBJ databases">
        <authorList>
            <person name="Kim H.J."/>
            <person name="Triplett B.A."/>
        </authorList>
    </citation>
    <scope>NUCLEOTIDE SEQUENCE [LARGE SCALE GENOMIC DNA]</scope>
    <source>
        <strain evidence="2 3">DSM 44715</strain>
    </source>
</reference>
<dbReference type="GO" id="GO:0004806">
    <property type="term" value="F:triacylglycerol lipase activity"/>
    <property type="evidence" value="ECO:0007669"/>
    <property type="project" value="InterPro"/>
</dbReference>
<evidence type="ECO:0000256" key="1">
    <source>
        <dbReference type="SAM" id="SignalP"/>
    </source>
</evidence>
<dbReference type="SUPFAM" id="SSF53474">
    <property type="entry name" value="alpha/beta-Hydrolases"/>
    <property type="match status" value="1"/>
</dbReference>
<keyword evidence="3" id="KW-1185">Reference proteome</keyword>
<organism evidence="2 3">
    <name type="scientific">Actinomadura meyerae</name>
    <dbReference type="NCBI Taxonomy" id="240840"/>
    <lineage>
        <taxon>Bacteria</taxon>
        <taxon>Bacillati</taxon>
        <taxon>Actinomycetota</taxon>
        <taxon>Actinomycetes</taxon>
        <taxon>Streptosporangiales</taxon>
        <taxon>Thermomonosporaceae</taxon>
        <taxon>Actinomadura</taxon>
    </lineage>
</organism>
<dbReference type="PIRSF" id="PIRSF029171">
    <property type="entry name" value="Esterase_LipA"/>
    <property type="match status" value="1"/>
</dbReference>
<feature type="chain" id="PRO_5012127809" description="Secretory lipase" evidence="1">
    <location>
        <begin position="28"/>
        <end position="430"/>
    </location>
</feature>
<dbReference type="PANTHER" id="PTHR34853">
    <property type="match status" value="1"/>
</dbReference>
<dbReference type="RefSeq" id="WP_218826998.1">
    <property type="nucleotide sequence ID" value="NZ_FZOR01000058.1"/>
</dbReference>
<dbReference type="InterPro" id="IPR005152">
    <property type="entry name" value="Lipase_secreted"/>
</dbReference>
<dbReference type="InterPro" id="IPR029058">
    <property type="entry name" value="AB_hydrolase_fold"/>
</dbReference>
<accession>A0A239P0P4</accession>
<dbReference type="PANTHER" id="PTHR34853:SF1">
    <property type="entry name" value="LIPASE 5"/>
    <property type="match status" value="1"/>
</dbReference>
<dbReference type="Proteomes" id="UP000198318">
    <property type="component" value="Unassembled WGS sequence"/>
</dbReference>
<evidence type="ECO:0000313" key="3">
    <source>
        <dbReference type="Proteomes" id="UP000198318"/>
    </source>
</evidence>
<sequence>MTSTTMTSTAIRLTAALLAATAATATAAPAVALERPAAGHDPASAYGPASAHGAAARGHLVSADHLGTMSADEVRAWLATEDFDAASVRYGVDTYRLVYRTVDARGRATTASGLLVLPRSRDRRLATVSYTHGTTSYKPEAPSTSEDVWGSAPAVTYAAAGFAAVAPDYLGLGLGPGVHPWKRVPSETSASLDMLRAARQHAARVGRVLDGRVFAAGFSQGASSALGLARVLQDGADRRFRIEAVAPISGGYDFRGAELPALLGGDLDPKLSVAYTAYLLTSWNRVYGGIYRTPSEVFEAEYADRVEKFFDGTTPGPVMLEGLPDTLDELLTPRGMDVLRNPSGTFAEALRVDAEVCTAWTPRIPVRLYKMAADEQAVTANTDHCAAWLRQRGAAVRVVELEDRLYGGSRHLGSNLAGTAEAVRWFTALR</sequence>
<name>A0A239P0P4_9ACTN</name>
<dbReference type="Gene3D" id="3.40.50.1820">
    <property type="entry name" value="alpha/beta hydrolase"/>
    <property type="match status" value="1"/>
</dbReference>
<protein>
    <recommendedName>
        <fullName evidence="4">Secretory lipase</fullName>
    </recommendedName>
</protein>
<dbReference type="GO" id="GO:0016042">
    <property type="term" value="P:lipid catabolic process"/>
    <property type="evidence" value="ECO:0007669"/>
    <property type="project" value="InterPro"/>
</dbReference>
<dbReference type="AlphaFoldDB" id="A0A239P0P4"/>
<feature type="signal peptide" evidence="1">
    <location>
        <begin position="1"/>
        <end position="27"/>
    </location>
</feature>
<proteinExistence type="predicted"/>